<proteinExistence type="predicted"/>
<protein>
    <submittedName>
        <fullName evidence="2">Uncharacterized protein</fullName>
    </submittedName>
</protein>
<feature type="compositionally biased region" description="Acidic residues" evidence="1">
    <location>
        <begin position="79"/>
        <end position="88"/>
    </location>
</feature>
<feature type="region of interest" description="Disordered" evidence="1">
    <location>
        <begin position="18"/>
        <end position="40"/>
    </location>
</feature>
<comment type="caution">
    <text evidence="2">The sequence shown here is derived from an EMBL/GenBank/DDBJ whole genome shotgun (WGS) entry which is preliminary data.</text>
</comment>
<evidence type="ECO:0000313" key="2">
    <source>
        <dbReference type="EMBL" id="KAF3587079.1"/>
    </source>
</evidence>
<sequence>MAMLSRNLAEHVRLECTNLQRREKKSNNKSDSDTDSDNGKNLWNFVAYRTLDFSYEKKSAAGSVLSSVSESTRGSDDVAGNDDDTGNFDDIDLAKNYETLYAHWLQRKKKH</sequence>
<dbReference type="AlphaFoldDB" id="A0A8S9S4V7"/>
<feature type="region of interest" description="Disordered" evidence="1">
    <location>
        <begin position="64"/>
        <end position="88"/>
    </location>
</feature>
<reference evidence="2" key="1">
    <citation type="submission" date="2019-12" db="EMBL/GenBank/DDBJ databases">
        <title>Genome sequencing and annotation of Brassica cretica.</title>
        <authorList>
            <person name="Studholme D.J."/>
            <person name="Sarris P."/>
        </authorList>
    </citation>
    <scope>NUCLEOTIDE SEQUENCE</scope>
    <source>
        <strain evidence="2">PFS-109/04</strain>
        <tissue evidence="2">Leaf</tissue>
    </source>
</reference>
<evidence type="ECO:0000313" key="3">
    <source>
        <dbReference type="Proteomes" id="UP000712600"/>
    </source>
</evidence>
<dbReference type="Proteomes" id="UP000712600">
    <property type="component" value="Unassembled WGS sequence"/>
</dbReference>
<evidence type="ECO:0000256" key="1">
    <source>
        <dbReference type="SAM" id="MobiDB-lite"/>
    </source>
</evidence>
<gene>
    <name evidence="2" type="ORF">F2Q69_00030252</name>
</gene>
<name>A0A8S9S4V7_BRACR</name>
<accession>A0A8S9S4V7</accession>
<organism evidence="2 3">
    <name type="scientific">Brassica cretica</name>
    <name type="common">Mustard</name>
    <dbReference type="NCBI Taxonomy" id="69181"/>
    <lineage>
        <taxon>Eukaryota</taxon>
        <taxon>Viridiplantae</taxon>
        <taxon>Streptophyta</taxon>
        <taxon>Embryophyta</taxon>
        <taxon>Tracheophyta</taxon>
        <taxon>Spermatophyta</taxon>
        <taxon>Magnoliopsida</taxon>
        <taxon>eudicotyledons</taxon>
        <taxon>Gunneridae</taxon>
        <taxon>Pentapetalae</taxon>
        <taxon>rosids</taxon>
        <taxon>malvids</taxon>
        <taxon>Brassicales</taxon>
        <taxon>Brassicaceae</taxon>
        <taxon>Brassiceae</taxon>
        <taxon>Brassica</taxon>
    </lineage>
</organism>
<dbReference type="EMBL" id="QGKX02000088">
    <property type="protein sequence ID" value="KAF3587079.1"/>
    <property type="molecule type" value="Genomic_DNA"/>
</dbReference>